<sequence>MTQLNIAVVFGGPTQEHDVSVVSAQQLMDAADMRKLNIIPIYLDFEGRFMHGDRLRDLGAFRPRPGGLKQVQFAWGDNGPCLRHMDGSDFQNIDCVLPVFHGPFGEDGRIQGMMELLGIPVTGFNATNSAIAMRKDATKAIVKTVGVNVVDHVVANHATLQNPKALCQKVAQEIGYPAIVKPANLGSSIGVGIAKDDDTLIALVQAVLRQDGFALIEPKVQNLVEYNVALTFRDGQIYHSAIERPKSSADLLDFKEKYLASGDGSPPKKGGKLGNGPVPSQGMLSLTRDINPGIPAGLQARIYEYASAAFSVLGLRGAPRIDFMVDDKTGELWFNEINPIPGSYGFFLWEAAEPQLLFSELIQHLVEEAIGDSLKSFDDPVPQGAHLLPR</sequence>
<organism evidence="18 19">
    <name type="scientific">Yoonia tamlensis</name>
    <dbReference type="NCBI Taxonomy" id="390270"/>
    <lineage>
        <taxon>Bacteria</taxon>
        <taxon>Pseudomonadati</taxon>
        <taxon>Pseudomonadota</taxon>
        <taxon>Alphaproteobacteria</taxon>
        <taxon>Rhodobacterales</taxon>
        <taxon>Paracoccaceae</taxon>
        <taxon>Yoonia</taxon>
    </lineage>
</organism>
<dbReference type="UniPathway" id="UPA00219"/>
<comment type="subcellular location">
    <subcellularLocation>
        <location evidence="4 15">Cytoplasm</location>
    </subcellularLocation>
</comment>
<comment type="cofactor">
    <cofactor evidence="2">
        <name>Mg(2+)</name>
        <dbReference type="ChEBI" id="CHEBI:18420"/>
    </cofactor>
</comment>
<feature type="domain" description="ATP-grasp" evidence="17">
    <location>
        <begin position="139"/>
        <end position="367"/>
    </location>
</feature>
<dbReference type="SUPFAM" id="SSF52440">
    <property type="entry name" value="PreATP-grasp domain"/>
    <property type="match status" value="1"/>
</dbReference>
<dbReference type="Gene3D" id="3.30.470.20">
    <property type="entry name" value="ATP-grasp fold, B domain"/>
    <property type="match status" value="1"/>
</dbReference>
<comment type="similarity">
    <text evidence="5 15">Belongs to the D-alanine--D-alanine ligase family.</text>
</comment>
<dbReference type="PANTHER" id="PTHR23132">
    <property type="entry name" value="D-ALANINE--D-ALANINE LIGASE"/>
    <property type="match status" value="1"/>
</dbReference>
<reference evidence="19" key="1">
    <citation type="submission" date="2016-10" db="EMBL/GenBank/DDBJ databases">
        <authorList>
            <person name="Varghese N."/>
            <person name="Submissions S."/>
        </authorList>
    </citation>
    <scope>NUCLEOTIDE SEQUENCE [LARGE SCALE GENOMIC DNA]</scope>
    <source>
        <strain evidence="19">DSM 26879</strain>
    </source>
</reference>
<evidence type="ECO:0000256" key="9">
    <source>
        <dbReference type="ARBA" id="ARBA00022741"/>
    </source>
</evidence>
<dbReference type="OrthoDB" id="9813261at2"/>
<protein>
    <recommendedName>
        <fullName evidence="6 15">D-alanine--D-alanine ligase</fullName>
        <ecNumber evidence="6 15">6.3.2.4</ecNumber>
    </recommendedName>
    <alternativeName>
        <fullName evidence="15">D-Ala-D-Ala ligase</fullName>
    </alternativeName>
    <alternativeName>
        <fullName evidence="15">D-alanylalanine synthetase</fullName>
    </alternativeName>
</protein>
<dbReference type="RefSeq" id="WP_090201598.1">
    <property type="nucleotide sequence ID" value="NZ_FOYP01000003.1"/>
</dbReference>
<evidence type="ECO:0000256" key="2">
    <source>
        <dbReference type="ARBA" id="ARBA00001946"/>
    </source>
</evidence>
<dbReference type="InterPro" id="IPR013815">
    <property type="entry name" value="ATP_grasp_subdomain_1"/>
</dbReference>
<dbReference type="GO" id="GO:0008716">
    <property type="term" value="F:D-alanine-D-alanine ligase activity"/>
    <property type="evidence" value="ECO:0007669"/>
    <property type="project" value="UniProtKB-UniRule"/>
</dbReference>
<evidence type="ECO:0000256" key="15">
    <source>
        <dbReference type="HAMAP-Rule" id="MF_00047"/>
    </source>
</evidence>
<evidence type="ECO:0000256" key="13">
    <source>
        <dbReference type="ARBA" id="ARBA00023316"/>
    </source>
</evidence>
<dbReference type="Proteomes" id="UP000199478">
    <property type="component" value="Unassembled WGS sequence"/>
</dbReference>
<evidence type="ECO:0000313" key="18">
    <source>
        <dbReference type="EMBL" id="SFR58209.1"/>
    </source>
</evidence>
<dbReference type="GO" id="GO:0046872">
    <property type="term" value="F:metal ion binding"/>
    <property type="evidence" value="ECO:0007669"/>
    <property type="project" value="InterPro"/>
</dbReference>
<gene>
    <name evidence="15" type="primary">ddl</name>
    <name evidence="18" type="ORF">SAMN04488005_3005</name>
</gene>
<dbReference type="EC" id="6.3.2.4" evidence="6 15"/>
<dbReference type="AlphaFoldDB" id="A0A1I6HUT5"/>
<keyword evidence="13 15" id="KW-0961">Cell wall biogenesis/degradation</keyword>
<dbReference type="EMBL" id="FOYP01000003">
    <property type="protein sequence ID" value="SFR58209.1"/>
    <property type="molecule type" value="Genomic_DNA"/>
</dbReference>
<evidence type="ECO:0000256" key="12">
    <source>
        <dbReference type="ARBA" id="ARBA00022984"/>
    </source>
</evidence>
<keyword evidence="8 15" id="KW-0436">Ligase</keyword>
<evidence type="ECO:0000256" key="4">
    <source>
        <dbReference type="ARBA" id="ARBA00004496"/>
    </source>
</evidence>
<evidence type="ECO:0000256" key="6">
    <source>
        <dbReference type="ARBA" id="ARBA00012216"/>
    </source>
</evidence>
<dbReference type="InterPro" id="IPR011761">
    <property type="entry name" value="ATP-grasp"/>
</dbReference>
<dbReference type="SUPFAM" id="SSF56059">
    <property type="entry name" value="Glutathione synthetase ATP-binding domain-like"/>
    <property type="match status" value="1"/>
</dbReference>
<evidence type="ECO:0000256" key="5">
    <source>
        <dbReference type="ARBA" id="ARBA00010871"/>
    </source>
</evidence>
<evidence type="ECO:0000256" key="3">
    <source>
        <dbReference type="ARBA" id="ARBA00003921"/>
    </source>
</evidence>
<comment type="cofactor">
    <cofactor evidence="1">
        <name>Mn(2+)</name>
        <dbReference type="ChEBI" id="CHEBI:29035"/>
    </cofactor>
</comment>
<comment type="function">
    <text evidence="3 15">Cell wall formation.</text>
</comment>
<dbReference type="InterPro" id="IPR011127">
    <property type="entry name" value="Dala_Dala_lig_N"/>
</dbReference>
<dbReference type="PROSITE" id="PS50975">
    <property type="entry name" value="ATP_GRASP"/>
    <property type="match status" value="1"/>
</dbReference>
<dbReference type="PANTHER" id="PTHR23132:SF23">
    <property type="entry name" value="D-ALANINE--D-ALANINE LIGASE B"/>
    <property type="match status" value="1"/>
</dbReference>
<evidence type="ECO:0000256" key="16">
    <source>
        <dbReference type="PROSITE-ProRule" id="PRU00409"/>
    </source>
</evidence>
<dbReference type="InterPro" id="IPR016185">
    <property type="entry name" value="PreATP-grasp_dom_sf"/>
</dbReference>
<proteinExistence type="inferred from homology"/>
<keyword evidence="12 15" id="KW-0573">Peptidoglycan synthesis</keyword>
<dbReference type="InterPro" id="IPR011095">
    <property type="entry name" value="Dala_Dala_lig_C"/>
</dbReference>
<dbReference type="GO" id="GO:0008360">
    <property type="term" value="P:regulation of cell shape"/>
    <property type="evidence" value="ECO:0007669"/>
    <property type="project" value="UniProtKB-KW"/>
</dbReference>
<dbReference type="Gene3D" id="3.30.1490.20">
    <property type="entry name" value="ATP-grasp fold, A domain"/>
    <property type="match status" value="1"/>
</dbReference>
<accession>A0A1I6HUT5</accession>
<evidence type="ECO:0000256" key="11">
    <source>
        <dbReference type="ARBA" id="ARBA00022960"/>
    </source>
</evidence>
<evidence type="ECO:0000256" key="1">
    <source>
        <dbReference type="ARBA" id="ARBA00001936"/>
    </source>
</evidence>
<evidence type="ECO:0000256" key="7">
    <source>
        <dbReference type="ARBA" id="ARBA00022490"/>
    </source>
</evidence>
<dbReference type="HAMAP" id="MF_00047">
    <property type="entry name" value="Dala_Dala_lig"/>
    <property type="match status" value="1"/>
</dbReference>
<dbReference type="Pfam" id="PF07478">
    <property type="entry name" value="Dala_Dala_lig_C"/>
    <property type="match status" value="2"/>
</dbReference>
<dbReference type="PROSITE" id="PS00843">
    <property type="entry name" value="DALA_DALA_LIGASE_1"/>
    <property type="match status" value="1"/>
</dbReference>
<dbReference type="InterPro" id="IPR000291">
    <property type="entry name" value="D-Ala_lig_Van_CS"/>
</dbReference>
<dbReference type="STRING" id="390270.SAMN04488005_3005"/>
<evidence type="ECO:0000259" key="17">
    <source>
        <dbReference type="PROSITE" id="PS50975"/>
    </source>
</evidence>
<evidence type="ECO:0000313" key="19">
    <source>
        <dbReference type="Proteomes" id="UP000199478"/>
    </source>
</evidence>
<evidence type="ECO:0000256" key="8">
    <source>
        <dbReference type="ARBA" id="ARBA00022598"/>
    </source>
</evidence>
<dbReference type="GO" id="GO:0005524">
    <property type="term" value="F:ATP binding"/>
    <property type="evidence" value="ECO:0007669"/>
    <property type="project" value="UniProtKB-UniRule"/>
</dbReference>
<name>A0A1I6HUT5_9RHOB</name>
<evidence type="ECO:0000256" key="10">
    <source>
        <dbReference type="ARBA" id="ARBA00022840"/>
    </source>
</evidence>
<keyword evidence="11 15" id="KW-0133">Cell shape</keyword>
<dbReference type="Pfam" id="PF01820">
    <property type="entry name" value="Dala_Dala_lig_N"/>
    <property type="match status" value="1"/>
</dbReference>
<dbReference type="GO" id="GO:0071555">
    <property type="term" value="P:cell wall organization"/>
    <property type="evidence" value="ECO:0007669"/>
    <property type="project" value="UniProtKB-KW"/>
</dbReference>
<comment type="catalytic activity">
    <reaction evidence="14 15">
        <text>2 D-alanine + ATP = D-alanyl-D-alanine + ADP + phosphate + H(+)</text>
        <dbReference type="Rhea" id="RHEA:11224"/>
        <dbReference type="ChEBI" id="CHEBI:15378"/>
        <dbReference type="ChEBI" id="CHEBI:30616"/>
        <dbReference type="ChEBI" id="CHEBI:43474"/>
        <dbReference type="ChEBI" id="CHEBI:57416"/>
        <dbReference type="ChEBI" id="CHEBI:57822"/>
        <dbReference type="ChEBI" id="CHEBI:456216"/>
        <dbReference type="EC" id="6.3.2.4"/>
    </reaction>
</comment>
<dbReference type="GO" id="GO:0009252">
    <property type="term" value="P:peptidoglycan biosynthetic process"/>
    <property type="evidence" value="ECO:0007669"/>
    <property type="project" value="UniProtKB-UniRule"/>
</dbReference>
<keyword evidence="7 15" id="KW-0963">Cytoplasm</keyword>
<dbReference type="Gene3D" id="3.40.50.20">
    <property type="match status" value="1"/>
</dbReference>
<evidence type="ECO:0000256" key="14">
    <source>
        <dbReference type="ARBA" id="ARBA00047614"/>
    </source>
</evidence>
<keyword evidence="19" id="KW-1185">Reference proteome</keyword>
<keyword evidence="10 16" id="KW-0067">ATP-binding</keyword>
<keyword evidence="9 16" id="KW-0547">Nucleotide-binding</keyword>
<comment type="pathway">
    <text evidence="15">Cell wall biogenesis; peptidoglycan biosynthesis.</text>
</comment>
<dbReference type="InterPro" id="IPR005905">
    <property type="entry name" value="D_ala_D_ala"/>
</dbReference>
<dbReference type="GO" id="GO:0005737">
    <property type="term" value="C:cytoplasm"/>
    <property type="evidence" value="ECO:0007669"/>
    <property type="project" value="UniProtKB-SubCell"/>
</dbReference>